<comment type="subcellular location">
    <subcellularLocation>
        <location evidence="1">Cell membrane</location>
        <topology evidence="1">Multi-pass membrane protein</topology>
    </subcellularLocation>
</comment>
<evidence type="ECO:0000256" key="6">
    <source>
        <dbReference type="SAM" id="Phobius"/>
    </source>
</evidence>
<organism evidence="7">
    <name type="scientific">Caldiarchaeum subterraneum</name>
    <dbReference type="NCBI Taxonomy" id="311458"/>
    <lineage>
        <taxon>Archaea</taxon>
        <taxon>Nitrososphaerota</taxon>
        <taxon>Candidatus Caldarchaeales</taxon>
        <taxon>Candidatus Caldarchaeaceae</taxon>
        <taxon>Candidatus Caldarchaeum</taxon>
    </lineage>
</organism>
<proteinExistence type="predicted"/>
<evidence type="ECO:0000256" key="5">
    <source>
        <dbReference type="ARBA" id="ARBA00023136"/>
    </source>
</evidence>
<dbReference type="EMBL" id="DRWN01000034">
    <property type="protein sequence ID" value="HHK68495.1"/>
    <property type="molecule type" value="Genomic_DNA"/>
</dbReference>
<feature type="transmembrane region" description="Helical" evidence="6">
    <location>
        <begin position="13"/>
        <end position="32"/>
    </location>
</feature>
<dbReference type="GO" id="GO:0005886">
    <property type="term" value="C:plasma membrane"/>
    <property type="evidence" value="ECO:0007669"/>
    <property type="project" value="UniProtKB-SubCell"/>
</dbReference>
<evidence type="ECO:0000313" key="7">
    <source>
        <dbReference type="EMBL" id="HHK68495.1"/>
    </source>
</evidence>
<name>A0A7C5QNF2_CALS0</name>
<reference evidence="7" key="1">
    <citation type="journal article" date="2020" name="mSystems">
        <title>Genome- and Community-Level Interaction Insights into Carbon Utilization and Element Cycling Functions of Hydrothermarchaeota in Hydrothermal Sediment.</title>
        <authorList>
            <person name="Zhou Z."/>
            <person name="Liu Y."/>
            <person name="Xu W."/>
            <person name="Pan J."/>
            <person name="Luo Z.H."/>
            <person name="Li M."/>
        </authorList>
    </citation>
    <scope>NUCLEOTIDE SEQUENCE [LARGE SCALE GENOMIC DNA]</scope>
    <source>
        <strain evidence="7">SpSt-1056</strain>
    </source>
</reference>
<feature type="transmembrane region" description="Helical" evidence="6">
    <location>
        <begin position="122"/>
        <end position="150"/>
    </location>
</feature>
<accession>A0A7C5QNF2</accession>
<feature type="transmembrane region" description="Helical" evidence="6">
    <location>
        <begin position="53"/>
        <end position="75"/>
    </location>
</feature>
<evidence type="ECO:0000256" key="4">
    <source>
        <dbReference type="ARBA" id="ARBA00022989"/>
    </source>
</evidence>
<dbReference type="AlphaFoldDB" id="A0A7C5QNF2"/>
<dbReference type="PANTHER" id="PTHR33452:SF1">
    <property type="entry name" value="INNER MEMBRANE PROTEIN YPHA-RELATED"/>
    <property type="match status" value="1"/>
</dbReference>
<keyword evidence="2" id="KW-1003">Cell membrane</keyword>
<feature type="transmembrane region" description="Helical" evidence="6">
    <location>
        <begin position="81"/>
        <end position="102"/>
    </location>
</feature>
<dbReference type="InterPro" id="IPR032808">
    <property type="entry name" value="DoxX"/>
</dbReference>
<evidence type="ECO:0000256" key="3">
    <source>
        <dbReference type="ARBA" id="ARBA00022692"/>
    </source>
</evidence>
<gene>
    <name evidence="7" type="ORF">ENM11_04995</name>
</gene>
<sequence>MALLDFASSYQDVGLLLLRVFLGFIMVVHGMPKLGGQMRQQMRGGIAQFGIPPLLFDLVGLLEFIGGIALIIGVLTRVAALLFALEMVGTIILYLSKLSTFVPPPEMLQQMVAGSRRFMRGFMAGVGGWEFDLLILGTALLLLTTGAGALSVDRLLNL</sequence>
<keyword evidence="5 6" id="KW-0472">Membrane</keyword>
<dbReference type="PANTHER" id="PTHR33452">
    <property type="entry name" value="OXIDOREDUCTASE CATD-RELATED"/>
    <property type="match status" value="1"/>
</dbReference>
<protein>
    <submittedName>
        <fullName evidence="7">DoxX family protein</fullName>
    </submittedName>
</protein>
<evidence type="ECO:0000256" key="1">
    <source>
        <dbReference type="ARBA" id="ARBA00004651"/>
    </source>
</evidence>
<comment type="caution">
    <text evidence="7">The sequence shown here is derived from an EMBL/GenBank/DDBJ whole genome shotgun (WGS) entry which is preliminary data.</text>
</comment>
<dbReference type="InterPro" id="IPR051907">
    <property type="entry name" value="DoxX-like_oxidoreductase"/>
</dbReference>
<dbReference type="Pfam" id="PF07681">
    <property type="entry name" value="DoxX"/>
    <property type="match status" value="1"/>
</dbReference>
<keyword evidence="4 6" id="KW-1133">Transmembrane helix</keyword>
<evidence type="ECO:0000256" key="2">
    <source>
        <dbReference type="ARBA" id="ARBA00022475"/>
    </source>
</evidence>
<keyword evidence="3 6" id="KW-0812">Transmembrane</keyword>